<dbReference type="SUPFAM" id="SSF51905">
    <property type="entry name" value="FAD/NAD(P)-binding domain"/>
    <property type="match status" value="2"/>
</dbReference>
<dbReference type="InterPro" id="IPR028202">
    <property type="entry name" value="Reductase_C"/>
</dbReference>
<dbReference type="PRINTS" id="PR00368">
    <property type="entry name" value="FADPNR"/>
</dbReference>
<evidence type="ECO:0000256" key="3">
    <source>
        <dbReference type="ARBA" id="ARBA00022827"/>
    </source>
</evidence>
<evidence type="ECO:0000259" key="5">
    <source>
        <dbReference type="Pfam" id="PF07992"/>
    </source>
</evidence>
<dbReference type="Pfam" id="PF14759">
    <property type="entry name" value="Reductase_C"/>
    <property type="match status" value="1"/>
</dbReference>
<dbReference type="PRINTS" id="PR00411">
    <property type="entry name" value="PNDRDTASEI"/>
</dbReference>
<accession>A0ABW2MKV5</accession>
<dbReference type="InterPro" id="IPR023753">
    <property type="entry name" value="FAD/NAD-binding_dom"/>
</dbReference>
<dbReference type="InterPro" id="IPR036188">
    <property type="entry name" value="FAD/NAD-bd_sf"/>
</dbReference>
<reference evidence="8" key="1">
    <citation type="journal article" date="2019" name="Int. J. Syst. Evol. Microbiol.">
        <title>The Global Catalogue of Microorganisms (GCM) 10K type strain sequencing project: providing services to taxonomists for standard genome sequencing and annotation.</title>
        <authorList>
            <consortium name="The Broad Institute Genomics Platform"/>
            <consortium name="The Broad Institute Genome Sequencing Center for Infectious Disease"/>
            <person name="Wu L."/>
            <person name="Ma J."/>
        </authorList>
    </citation>
    <scope>NUCLEOTIDE SEQUENCE [LARGE SCALE GENOMIC DNA]</scope>
    <source>
        <strain evidence="8">ICMP 19430</strain>
    </source>
</reference>
<keyword evidence="4" id="KW-0560">Oxidoreductase</keyword>
<comment type="cofactor">
    <cofactor evidence="1">
        <name>FAD</name>
        <dbReference type="ChEBI" id="CHEBI:57692"/>
    </cofactor>
</comment>
<dbReference type="Gene3D" id="3.50.50.60">
    <property type="entry name" value="FAD/NAD(P)-binding domain"/>
    <property type="match status" value="2"/>
</dbReference>
<evidence type="ECO:0000259" key="6">
    <source>
        <dbReference type="Pfam" id="PF14759"/>
    </source>
</evidence>
<dbReference type="SUPFAM" id="SSF55424">
    <property type="entry name" value="FAD/NAD-linked reductases, dimerisation (C-terminal) domain"/>
    <property type="match status" value="1"/>
</dbReference>
<dbReference type="Proteomes" id="UP001596509">
    <property type="component" value="Unassembled WGS sequence"/>
</dbReference>
<evidence type="ECO:0000256" key="1">
    <source>
        <dbReference type="ARBA" id="ARBA00001974"/>
    </source>
</evidence>
<proteinExistence type="predicted"/>
<gene>
    <name evidence="7" type="ORF">ACFQW9_27635</name>
</gene>
<protein>
    <submittedName>
        <fullName evidence="7">NAD(P)/FAD-dependent oxidoreductase</fullName>
    </submittedName>
</protein>
<keyword evidence="2" id="KW-0285">Flavoprotein</keyword>
<comment type="caution">
    <text evidence="7">The sequence shown here is derived from an EMBL/GenBank/DDBJ whole genome shotgun (WGS) entry which is preliminary data.</text>
</comment>
<feature type="domain" description="FAD/NAD(P)-binding" evidence="5">
    <location>
        <begin position="6"/>
        <end position="299"/>
    </location>
</feature>
<keyword evidence="8" id="KW-1185">Reference proteome</keyword>
<dbReference type="RefSeq" id="WP_319286886.1">
    <property type="nucleotide sequence ID" value="NZ_JBHTCK010000009.1"/>
</dbReference>
<organism evidence="7 8">
    <name type="scientific">Streptomyces caviscabies</name>
    <dbReference type="NCBI Taxonomy" id="90079"/>
    <lineage>
        <taxon>Bacteria</taxon>
        <taxon>Bacillati</taxon>
        <taxon>Actinomycetota</taxon>
        <taxon>Actinomycetes</taxon>
        <taxon>Kitasatosporales</taxon>
        <taxon>Streptomycetaceae</taxon>
        <taxon>Streptomyces</taxon>
    </lineage>
</organism>
<sequence>MNPPGSVLVVGAGAAGLSTVEALRRKGFTGRITVLGDEDTAPYDRPPLSKQVLAGDWTAERARLRAQEALDALEADFLLGEAARSLDAAARTVRTSAGRELTADAVVLATGLRPRALPGAPGVRVLRTLAEATALRGDLLGASRVVVVGNGVLGSEIAATVRRMGPAVTLVGPQPAPMADQIGSGVALRLAALHRRHGVELRDSTLVDGTVAETGPSRGVRLASGEIVEADLVVAAVGSLPATDWLAGSGLRIADGVVCDSRCRAAEGVYAVGDVARWHHAALGVSLRLENRTNAGEQALAVAADILGADRPFTPVPYYWSDQYDVKIQVYGLPTPDADAEVVEGSPDEGRFVVRYTRGDAPVGVLGWNMPKQTRLHRQTLLERYTRTAAPTAPTPS</sequence>
<dbReference type="PANTHER" id="PTHR43557:SF2">
    <property type="entry name" value="RIESKE DOMAIN-CONTAINING PROTEIN-RELATED"/>
    <property type="match status" value="1"/>
</dbReference>
<feature type="domain" description="Reductase C-terminal" evidence="6">
    <location>
        <begin position="318"/>
        <end position="388"/>
    </location>
</feature>
<dbReference type="PANTHER" id="PTHR43557">
    <property type="entry name" value="APOPTOSIS-INDUCING FACTOR 1"/>
    <property type="match status" value="1"/>
</dbReference>
<evidence type="ECO:0000313" key="7">
    <source>
        <dbReference type="EMBL" id="MFC7354430.1"/>
    </source>
</evidence>
<evidence type="ECO:0000313" key="8">
    <source>
        <dbReference type="Proteomes" id="UP001596509"/>
    </source>
</evidence>
<keyword evidence="3" id="KW-0274">FAD</keyword>
<evidence type="ECO:0000256" key="4">
    <source>
        <dbReference type="ARBA" id="ARBA00023002"/>
    </source>
</evidence>
<dbReference type="Gene3D" id="3.30.390.30">
    <property type="match status" value="1"/>
</dbReference>
<dbReference type="InterPro" id="IPR016156">
    <property type="entry name" value="FAD/NAD-linked_Rdtase_dimer_sf"/>
</dbReference>
<dbReference type="Pfam" id="PF07992">
    <property type="entry name" value="Pyr_redox_2"/>
    <property type="match status" value="1"/>
</dbReference>
<evidence type="ECO:0000256" key="2">
    <source>
        <dbReference type="ARBA" id="ARBA00022630"/>
    </source>
</evidence>
<dbReference type="EMBL" id="JBHTCK010000009">
    <property type="protein sequence ID" value="MFC7354430.1"/>
    <property type="molecule type" value="Genomic_DNA"/>
</dbReference>
<name>A0ABW2MKV5_9ACTN</name>
<dbReference type="InterPro" id="IPR050446">
    <property type="entry name" value="FAD-oxidoreductase/Apoptosis"/>
</dbReference>